<keyword evidence="2" id="KW-1185">Reference proteome</keyword>
<accession>A0AAD6LBZ6</accession>
<name>A0AAD6LBZ6_9ROSI</name>
<gene>
    <name evidence="1" type="ORF">NC653_039756</name>
</gene>
<dbReference type="EMBL" id="JAQIZT010000018">
    <property type="protein sequence ID" value="KAJ6957877.1"/>
    <property type="molecule type" value="Genomic_DNA"/>
</dbReference>
<sequence>MVDVVGESVWENDVLVLGELAGPRLSWSDRRVCENDRGAGALIVPMRFCSAVWPMIHDVVSCSSSSFKPVAVAAVKEAERCSSNGRPLASVMAALMVVYPQPTARYHP</sequence>
<dbReference type="AlphaFoldDB" id="A0AAD6LBZ6"/>
<organism evidence="1 2">
    <name type="scientific">Populus alba x Populus x berolinensis</name>
    <dbReference type="NCBI Taxonomy" id="444605"/>
    <lineage>
        <taxon>Eukaryota</taxon>
        <taxon>Viridiplantae</taxon>
        <taxon>Streptophyta</taxon>
        <taxon>Embryophyta</taxon>
        <taxon>Tracheophyta</taxon>
        <taxon>Spermatophyta</taxon>
        <taxon>Magnoliopsida</taxon>
        <taxon>eudicotyledons</taxon>
        <taxon>Gunneridae</taxon>
        <taxon>Pentapetalae</taxon>
        <taxon>rosids</taxon>
        <taxon>fabids</taxon>
        <taxon>Malpighiales</taxon>
        <taxon>Salicaceae</taxon>
        <taxon>Saliceae</taxon>
        <taxon>Populus</taxon>
    </lineage>
</organism>
<dbReference type="Proteomes" id="UP001164929">
    <property type="component" value="Chromosome 18"/>
</dbReference>
<proteinExistence type="predicted"/>
<protein>
    <submittedName>
        <fullName evidence="1">Uncharacterized protein</fullName>
    </submittedName>
</protein>
<evidence type="ECO:0000313" key="2">
    <source>
        <dbReference type="Proteomes" id="UP001164929"/>
    </source>
</evidence>
<reference evidence="1 2" key="1">
    <citation type="journal article" date="2023" name="Mol. Ecol. Resour.">
        <title>Chromosome-level genome assembly of a triploid poplar Populus alba 'Berolinensis'.</title>
        <authorList>
            <person name="Chen S."/>
            <person name="Yu Y."/>
            <person name="Wang X."/>
            <person name="Wang S."/>
            <person name="Zhang T."/>
            <person name="Zhou Y."/>
            <person name="He R."/>
            <person name="Meng N."/>
            <person name="Wang Y."/>
            <person name="Liu W."/>
            <person name="Liu Z."/>
            <person name="Liu J."/>
            <person name="Guo Q."/>
            <person name="Huang H."/>
            <person name="Sederoff R.R."/>
            <person name="Wang G."/>
            <person name="Qu G."/>
            <person name="Chen S."/>
        </authorList>
    </citation>
    <scope>NUCLEOTIDE SEQUENCE [LARGE SCALE GENOMIC DNA]</scope>
    <source>
        <strain evidence="1">SC-2020</strain>
    </source>
</reference>
<evidence type="ECO:0000313" key="1">
    <source>
        <dbReference type="EMBL" id="KAJ6957877.1"/>
    </source>
</evidence>
<comment type="caution">
    <text evidence="1">The sequence shown here is derived from an EMBL/GenBank/DDBJ whole genome shotgun (WGS) entry which is preliminary data.</text>
</comment>